<dbReference type="InterPro" id="IPR051537">
    <property type="entry name" value="DNA_Adenine_Mtase"/>
</dbReference>
<dbReference type="HOGENOM" id="CLU_072010_0_0_9"/>
<dbReference type="GO" id="GO:0009307">
    <property type="term" value="P:DNA restriction-modification system"/>
    <property type="evidence" value="ECO:0007669"/>
    <property type="project" value="UniProtKB-KW"/>
</dbReference>
<dbReference type="GO" id="GO:0008170">
    <property type="term" value="F:N-methyltransferase activity"/>
    <property type="evidence" value="ECO:0007669"/>
    <property type="project" value="InterPro"/>
</dbReference>
<accession>N1ZT16</accession>
<dbReference type="OrthoDB" id="9814572at2"/>
<dbReference type="Gene3D" id="3.40.50.150">
    <property type="entry name" value="Vaccinia Virus protein VP39"/>
    <property type="match status" value="1"/>
</dbReference>
<dbReference type="eggNOG" id="COG0286">
    <property type="taxonomic scope" value="Bacteria"/>
</dbReference>
<evidence type="ECO:0000259" key="7">
    <source>
        <dbReference type="Pfam" id="PF02384"/>
    </source>
</evidence>
<dbReference type="GO" id="GO:0009007">
    <property type="term" value="F:site-specific DNA-methyltransferase (adenine-specific) activity"/>
    <property type="evidence" value="ECO:0007669"/>
    <property type="project" value="UniProtKB-EC"/>
</dbReference>
<dbReference type="SUPFAM" id="SSF53335">
    <property type="entry name" value="S-adenosyl-L-methionine-dependent methyltransferases"/>
    <property type="match status" value="1"/>
</dbReference>
<keyword evidence="9" id="KW-1185">Reference proteome</keyword>
<dbReference type="PRINTS" id="PR00507">
    <property type="entry name" value="N12N6MTFRASE"/>
</dbReference>
<keyword evidence="4" id="KW-0949">S-adenosyl-L-methionine</keyword>
<sequence length="286" mass="32141">MSKKAAFSFQGNQKEFMKIFRELCYSRQPWEVWADVITAMACSIANAVNRTPERHEKREKEYAGCIKRLGNVDKPAQLLAVIVSAMEENPEQDFLGQMYMGLNLANHWKGQFFTPYNVCRMMAEINFGDGAKAEAESKGYLSVCDPCVGAGAMLIAAANAMRRADINYQTSAVFVGQDVDRVVALMAYIQLSLLGCPGYIIVGDSLLHPPTGHVLFPQETEGQELWIMPMFQTDVWKMRRLAVMMEHICGAAATKKPVEKERYFMFFNFKEQEAGNGREKSAGCIQ</sequence>
<dbReference type="InterPro" id="IPR029063">
    <property type="entry name" value="SAM-dependent_MTases_sf"/>
</dbReference>
<dbReference type="Proteomes" id="UP000012589">
    <property type="component" value="Unassembled WGS sequence"/>
</dbReference>
<dbReference type="PANTHER" id="PTHR42933">
    <property type="entry name" value="SLR6095 PROTEIN"/>
    <property type="match status" value="1"/>
</dbReference>
<reference evidence="8 9" key="1">
    <citation type="journal article" date="2014" name="Genome Announc.">
        <title>Draft genome sequences of the altered schaedler flora, a defined bacterial community from gnotobiotic mice.</title>
        <authorList>
            <person name="Wannemuehler M.J."/>
            <person name="Overstreet A.M."/>
            <person name="Ward D.V."/>
            <person name="Phillips G.J."/>
        </authorList>
    </citation>
    <scope>NUCLEOTIDE SEQUENCE [LARGE SCALE GENOMIC DNA]</scope>
    <source>
        <strain evidence="8 9">ASF492</strain>
    </source>
</reference>
<dbReference type="EMBL" id="AQFT01000178">
    <property type="protein sequence ID" value="EMZ19066.1"/>
    <property type="molecule type" value="Genomic_DNA"/>
</dbReference>
<gene>
    <name evidence="8" type="ORF">C823_05701</name>
</gene>
<comment type="catalytic activity">
    <reaction evidence="6">
        <text>a 2'-deoxyadenosine in DNA + S-adenosyl-L-methionine = an N(6)-methyl-2'-deoxyadenosine in DNA + S-adenosyl-L-homocysteine + H(+)</text>
        <dbReference type="Rhea" id="RHEA:15197"/>
        <dbReference type="Rhea" id="RHEA-COMP:12418"/>
        <dbReference type="Rhea" id="RHEA-COMP:12419"/>
        <dbReference type="ChEBI" id="CHEBI:15378"/>
        <dbReference type="ChEBI" id="CHEBI:57856"/>
        <dbReference type="ChEBI" id="CHEBI:59789"/>
        <dbReference type="ChEBI" id="CHEBI:90615"/>
        <dbReference type="ChEBI" id="CHEBI:90616"/>
        <dbReference type="EC" id="2.1.1.72"/>
    </reaction>
</comment>
<evidence type="ECO:0000256" key="1">
    <source>
        <dbReference type="ARBA" id="ARBA00011900"/>
    </source>
</evidence>
<evidence type="ECO:0000256" key="6">
    <source>
        <dbReference type="ARBA" id="ARBA00047942"/>
    </source>
</evidence>
<dbReference type="GO" id="GO:0003677">
    <property type="term" value="F:DNA binding"/>
    <property type="evidence" value="ECO:0007669"/>
    <property type="project" value="InterPro"/>
</dbReference>
<evidence type="ECO:0000256" key="3">
    <source>
        <dbReference type="ARBA" id="ARBA00022679"/>
    </source>
</evidence>
<evidence type="ECO:0000256" key="5">
    <source>
        <dbReference type="ARBA" id="ARBA00022747"/>
    </source>
</evidence>
<keyword evidence="5" id="KW-0680">Restriction system</keyword>
<organism evidence="8 9">
    <name type="scientific">Eubacterium plexicaudatum ASF492</name>
    <dbReference type="NCBI Taxonomy" id="1235802"/>
    <lineage>
        <taxon>Bacteria</taxon>
        <taxon>Bacillati</taxon>
        <taxon>Bacillota</taxon>
        <taxon>Clostridia</taxon>
        <taxon>Eubacteriales</taxon>
        <taxon>Eubacteriaceae</taxon>
        <taxon>Eubacterium</taxon>
    </lineage>
</organism>
<dbReference type="PATRIC" id="fig|1235802.3.peg.6022"/>
<evidence type="ECO:0000256" key="2">
    <source>
        <dbReference type="ARBA" id="ARBA00022603"/>
    </source>
</evidence>
<dbReference type="Pfam" id="PF02384">
    <property type="entry name" value="N6_Mtase"/>
    <property type="match status" value="1"/>
</dbReference>
<evidence type="ECO:0000313" key="8">
    <source>
        <dbReference type="EMBL" id="EMZ19066.1"/>
    </source>
</evidence>
<name>N1ZT16_9FIRM</name>
<keyword evidence="3" id="KW-0808">Transferase</keyword>
<comment type="caution">
    <text evidence="8">The sequence shown here is derived from an EMBL/GenBank/DDBJ whole genome shotgun (WGS) entry which is preliminary data.</text>
</comment>
<dbReference type="AlphaFoldDB" id="N1ZT16"/>
<dbReference type="STRING" id="1235802.C823_05701"/>
<protein>
    <recommendedName>
        <fullName evidence="1">site-specific DNA-methyltransferase (adenine-specific)</fullName>
        <ecNumber evidence="1">2.1.1.72</ecNumber>
    </recommendedName>
</protein>
<dbReference type="InterPro" id="IPR003356">
    <property type="entry name" value="DNA_methylase_A-5"/>
</dbReference>
<proteinExistence type="predicted"/>
<keyword evidence="2" id="KW-0489">Methyltransferase</keyword>
<dbReference type="EC" id="2.1.1.72" evidence="1"/>
<evidence type="ECO:0000256" key="4">
    <source>
        <dbReference type="ARBA" id="ARBA00022691"/>
    </source>
</evidence>
<evidence type="ECO:0000313" key="9">
    <source>
        <dbReference type="Proteomes" id="UP000012589"/>
    </source>
</evidence>
<dbReference type="PANTHER" id="PTHR42933:SF3">
    <property type="entry name" value="TYPE I RESTRICTION ENZYME MJAVIII METHYLASE SUBUNIT"/>
    <property type="match status" value="1"/>
</dbReference>
<dbReference type="GO" id="GO:0032259">
    <property type="term" value="P:methylation"/>
    <property type="evidence" value="ECO:0007669"/>
    <property type="project" value="UniProtKB-KW"/>
</dbReference>
<feature type="domain" description="DNA methylase adenine-specific" evidence="7">
    <location>
        <begin position="93"/>
        <end position="212"/>
    </location>
</feature>